<comment type="caution">
    <text evidence="1">The sequence shown here is derived from an EMBL/GenBank/DDBJ whole genome shotgun (WGS) entry which is preliminary data.</text>
</comment>
<dbReference type="Proteomes" id="UP001206895">
    <property type="component" value="Unassembled WGS sequence"/>
</dbReference>
<name>A0ABT1HDP2_9NOCA</name>
<evidence type="ECO:0000313" key="1">
    <source>
        <dbReference type="EMBL" id="MCP2176299.1"/>
    </source>
</evidence>
<accession>A0ABT1HDP2</accession>
<gene>
    <name evidence="1" type="ORF">LX13_002118</name>
</gene>
<organism evidence="1 2">
    <name type="scientific">Williamsia maris</name>
    <dbReference type="NCBI Taxonomy" id="72806"/>
    <lineage>
        <taxon>Bacteria</taxon>
        <taxon>Bacillati</taxon>
        <taxon>Actinomycetota</taxon>
        <taxon>Actinomycetes</taxon>
        <taxon>Mycobacteriales</taxon>
        <taxon>Nocardiaceae</taxon>
        <taxon>Williamsia</taxon>
    </lineage>
</organism>
<keyword evidence="2" id="KW-1185">Reference proteome</keyword>
<sequence>MSDMARRSSCTGVRLLMRSPGLASEERLITMLTHRAIFRDSCAVVLTRSETDSAVRQARRAAREAQETLTLTARRQYRRYRARAGDVFMEWPGWHEAYLEAYRWKPLDIGTKNQWGGMPPGSYGGTW</sequence>
<proteinExistence type="predicted"/>
<protein>
    <submittedName>
        <fullName evidence="1">Uncharacterized protein</fullName>
    </submittedName>
</protein>
<evidence type="ECO:0000313" key="2">
    <source>
        <dbReference type="Proteomes" id="UP001206895"/>
    </source>
</evidence>
<dbReference type="EMBL" id="JAMTCJ010000002">
    <property type="protein sequence ID" value="MCP2176299.1"/>
    <property type="molecule type" value="Genomic_DNA"/>
</dbReference>
<reference evidence="1 2" key="1">
    <citation type="submission" date="2022-06" db="EMBL/GenBank/DDBJ databases">
        <title>Genomic Encyclopedia of Archaeal and Bacterial Type Strains, Phase II (KMG-II): from individual species to whole genera.</title>
        <authorList>
            <person name="Goeker M."/>
        </authorList>
    </citation>
    <scope>NUCLEOTIDE SEQUENCE [LARGE SCALE GENOMIC DNA]</scope>
    <source>
        <strain evidence="1 2">DSM 44693</strain>
    </source>
</reference>